<dbReference type="STRING" id="400682.A0A1X7V1Q8"/>
<dbReference type="InterPro" id="IPR036322">
    <property type="entry name" value="WD40_repeat_dom_sf"/>
</dbReference>
<dbReference type="InParanoid" id="A0A1X7V1Q8"/>
<feature type="repeat" description="WD" evidence="3">
    <location>
        <begin position="376"/>
        <end position="407"/>
    </location>
</feature>
<dbReference type="Proteomes" id="UP000007879">
    <property type="component" value="Unassembled WGS sequence"/>
</dbReference>
<dbReference type="KEGG" id="aqu:105312471"/>
<dbReference type="PROSITE" id="PS50896">
    <property type="entry name" value="LISH"/>
    <property type="match status" value="1"/>
</dbReference>
<proteinExistence type="predicted"/>
<evidence type="ECO:0000313" key="5">
    <source>
        <dbReference type="Proteomes" id="UP000007879"/>
    </source>
</evidence>
<dbReference type="InterPro" id="IPR006594">
    <property type="entry name" value="LisH"/>
</dbReference>
<protein>
    <recommendedName>
        <fullName evidence="6">LisH domain-containing protein</fullName>
    </recommendedName>
</protein>
<dbReference type="InterPro" id="IPR015943">
    <property type="entry name" value="WD40/YVTN_repeat-like_dom_sf"/>
</dbReference>
<sequence length="415" mass="47241">MDEEEVFLLLEGYLRERGFTETLKSLEKESGRHFKEKEGHQLVLKTGQLQEILDDFAHKRRMETEKSLSVDHLFEDGDGSYAGLLWSSLDYLTEGHNVLVVRLIETGALAVGGSKAMLVSTSIPLPLSLTTPPRSVVSQTHKVCKGAVLCIDFHPTKRNLVLCGSMDRTAFILNLFKKEEEEEEQEGGVMVQSFTDHTKYVVRALWSRTGQYFITASYDKTACLYNLQGDLYHKKKVFQFKDPVEAVAVSKLSDVFVVGIRNDNLLHIIDMTLDDPVEVRLINMNAVGDDYVSFNPMHISFSPSERHLLISTDKDRLILYDWLSGKLVTNLYGATNDEFSQPRHCWHPNGQYVYGTSQDKSIVVWELRSQRIVSKLTGHEGIVRDLHYCNELDLLVSCGFDGAVKLWINKRKMEE</sequence>
<dbReference type="OrthoDB" id="10059385at2759"/>
<dbReference type="InterPro" id="IPR050505">
    <property type="entry name" value="WDR55/POC1"/>
</dbReference>
<dbReference type="EnsemblMetazoa" id="Aqu2.1.33953_001">
    <property type="protein sequence ID" value="Aqu2.1.33953_001"/>
    <property type="gene ID" value="Aqu2.1.33953"/>
</dbReference>
<evidence type="ECO:0000256" key="2">
    <source>
        <dbReference type="ARBA" id="ARBA00022737"/>
    </source>
</evidence>
<evidence type="ECO:0000313" key="4">
    <source>
        <dbReference type="EnsemblMetazoa" id="Aqu2.1.33953_001"/>
    </source>
</evidence>
<dbReference type="InterPro" id="IPR001680">
    <property type="entry name" value="WD40_rpt"/>
</dbReference>
<accession>A0A1X7V1Q8</accession>
<dbReference type="eggNOG" id="ENOG502S80F">
    <property type="taxonomic scope" value="Eukaryota"/>
</dbReference>
<gene>
    <name evidence="4" type="primary">105312471</name>
</gene>
<evidence type="ECO:0000256" key="3">
    <source>
        <dbReference type="PROSITE-ProRule" id="PRU00221"/>
    </source>
</evidence>
<keyword evidence="2" id="KW-0677">Repeat</keyword>
<name>A0A1X7V1Q8_AMPQE</name>
<dbReference type="PROSITE" id="PS50082">
    <property type="entry name" value="WD_REPEATS_2"/>
    <property type="match status" value="2"/>
</dbReference>
<dbReference type="PROSITE" id="PS50294">
    <property type="entry name" value="WD_REPEATS_REGION"/>
    <property type="match status" value="1"/>
</dbReference>
<dbReference type="Pfam" id="PF00400">
    <property type="entry name" value="WD40"/>
    <property type="match status" value="4"/>
</dbReference>
<dbReference type="PANTHER" id="PTHR44019:SF8">
    <property type="entry name" value="POC1 CENTRIOLAR PROTEIN HOMOLOG"/>
    <property type="match status" value="1"/>
</dbReference>
<reference evidence="4" key="2">
    <citation type="submission" date="2017-05" db="UniProtKB">
        <authorList>
            <consortium name="EnsemblMetazoa"/>
        </authorList>
    </citation>
    <scope>IDENTIFICATION</scope>
</reference>
<keyword evidence="1 3" id="KW-0853">WD repeat</keyword>
<feature type="repeat" description="WD" evidence="3">
    <location>
        <begin position="346"/>
        <end position="375"/>
    </location>
</feature>
<dbReference type="Gene3D" id="2.130.10.10">
    <property type="entry name" value="YVTN repeat-like/Quinoprotein amine dehydrogenase"/>
    <property type="match status" value="2"/>
</dbReference>
<keyword evidence="5" id="KW-1185">Reference proteome</keyword>
<reference evidence="5" key="1">
    <citation type="journal article" date="2010" name="Nature">
        <title>The Amphimedon queenslandica genome and the evolution of animal complexity.</title>
        <authorList>
            <person name="Srivastava M."/>
            <person name="Simakov O."/>
            <person name="Chapman J."/>
            <person name="Fahey B."/>
            <person name="Gauthier M.E."/>
            <person name="Mitros T."/>
            <person name="Richards G.S."/>
            <person name="Conaco C."/>
            <person name="Dacre M."/>
            <person name="Hellsten U."/>
            <person name="Larroux C."/>
            <person name="Putnam N.H."/>
            <person name="Stanke M."/>
            <person name="Adamska M."/>
            <person name="Darling A."/>
            <person name="Degnan S.M."/>
            <person name="Oakley T.H."/>
            <person name="Plachetzki D.C."/>
            <person name="Zhai Y."/>
            <person name="Adamski M."/>
            <person name="Calcino A."/>
            <person name="Cummins S.F."/>
            <person name="Goodstein D.M."/>
            <person name="Harris C."/>
            <person name="Jackson D.J."/>
            <person name="Leys S.P."/>
            <person name="Shu S."/>
            <person name="Woodcroft B.J."/>
            <person name="Vervoort M."/>
            <person name="Kosik K.S."/>
            <person name="Manning G."/>
            <person name="Degnan B.M."/>
            <person name="Rokhsar D.S."/>
        </authorList>
    </citation>
    <scope>NUCLEOTIDE SEQUENCE [LARGE SCALE GENOMIC DNA]</scope>
</reference>
<evidence type="ECO:0000256" key="1">
    <source>
        <dbReference type="ARBA" id="ARBA00022574"/>
    </source>
</evidence>
<evidence type="ECO:0008006" key="6">
    <source>
        <dbReference type="Google" id="ProtNLM"/>
    </source>
</evidence>
<organism evidence="4">
    <name type="scientific">Amphimedon queenslandica</name>
    <name type="common">Sponge</name>
    <dbReference type="NCBI Taxonomy" id="400682"/>
    <lineage>
        <taxon>Eukaryota</taxon>
        <taxon>Metazoa</taxon>
        <taxon>Porifera</taxon>
        <taxon>Demospongiae</taxon>
        <taxon>Heteroscleromorpha</taxon>
        <taxon>Haplosclerida</taxon>
        <taxon>Niphatidae</taxon>
        <taxon>Amphimedon</taxon>
    </lineage>
</organism>
<dbReference type="SUPFAM" id="SSF50978">
    <property type="entry name" value="WD40 repeat-like"/>
    <property type="match status" value="1"/>
</dbReference>
<dbReference type="EnsemblMetazoa" id="XM_011405148.2">
    <property type="protein sequence ID" value="XP_011403450.2"/>
    <property type="gene ID" value="LOC105312471"/>
</dbReference>
<dbReference type="AlphaFoldDB" id="A0A1X7V1Q8"/>
<dbReference type="PANTHER" id="PTHR44019">
    <property type="entry name" value="WD REPEAT-CONTAINING PROTEIN 55"/>
    <property type="match status" value="1"/>
</dbReference>
<dbReference type="SMART" id="SM00320">
    <property type="entry name" value="WD40"/>
    <property type="match status" value="5"/>
</dbReference>